<gene>
    <name evidence="1" type="ORF">V1525DRAFT_397539</name>
</gene>
<evidence type="ECO:0000313" key="2">
    <source>
        <dbReference type="Proteomes" id="UP001433508"/>
    </source>
</evidence>
<dbReference type="Proteomes" id="UP001433508">
    <property type="component" value="Unassembled WGS sequence"/>
</dbReference>
<accession>A0ACC3T6Y7</accession>
<comment type="caution">
    <text evidence="1">The sequence shown here is derived from an EMBL/GenBank/DDBJ whole genome shotgun (WGS) entry which is preliminary data.</text>
</comment>
<sequence length="286" mass="31294">MFLEFYLFCMLGGAAIGCVLYVSVYCCSDTNLCLPLSSSASYTSNSREHNSYRHIGGDCYCESAIKRAAYNTSLYYKISRDVRLVLVRLAWSTTAAADGSSWRAGSLIAVGVWDATRCLAHDVCTVAWPLAKSCLSIIMRARAAAGLMSFDGVHNNQWVASPIFAVMILAILVPVKCVKLVFVRGAQQFCELLELLDGDYTAMPPTHHHHHHHSLSPTQQQFGRLDGSHRMGASPATAFTYTGRYVPSDEHSRRDAAMLASSVQSGFSPSKSLESMNTGVTRTSIF</sequence>
<keyword evidence="2" id="KW-1185">Reference proteome</keyword>
<organism evidence="1 2">
    <name type="scientific">Lipomyces kononenkoae</name>
    <name type="common">Yeast</name>
    <dbReference type="NCBI Taxonomy" id="34357"/>
    <lineage>
        <taxon>Eukaryota</taxon>
        <taxon>Fungi</taxon>
        <taxon>Dikarya</taxon>
        <taxon>Ascomycota</taxon>
        <taxon>Saccharomycotina</taxon>
        <taxon>Lipomycetes</taxon>
        <taxon>Lipomycetales</taxon>
        <taxon>Lipomycetaceae</taxon>
        <taxon>Lipomyces</taxon>
    </lineage>
</organism>
<proteinExistence type="predicted"/>
<name>A0ACC3T6Y7_LIPKO</name>
<evidence type="ECO:0000313" key="1">
    <source>
        <dbReference type="EMBL" id="KAK9239749.1"/>
    </source>
</evidence>
<reference evidence="2" key="1">
    <citation type="journal article" date="2024" name="Front. Bioeng. Biotechnol.">
        <title>Genome-scale model development and genomic sequencing of the oleaginous clade Lipomyces.</title>
        <authorList>
            <person name="Czajka J.J."/>
            <person name="Han Y."/>
            <person name="Kim J."/>
            <person name="Mondo S.J."/>
            <person name="Hofstad B.A."/>
            <person name="Robles A."/>
            <person name="Haridas S."/>
            <person name="Riley R."/>
            <person name="LaButti K."/>
            <person name="Pangilinan J."/>
            <person name="Andreopoulos W."/>
            <person name="Lipzen A."/>
            <person name="Yan J."/>
            <person name="Wang M."/>
            <person name="Ng V."/>
            <person name="Grigoriev I.V."/>
            <person name="Spatafora J.W."/>
            <person name="Magnuson J.K."/>
            <person name="Baker S.E."/>
            <person name="Pomraning K.R."/>
        </authorList>
    </citation>
    <scope>NUCLEOTIDE SEQUENCE [LARGE SCALE GENOMIC DNA]</scope>
    <source>
        <strain evidence="2">CBS 7786</strain>
    </source>
</reference>
<protein>
    <submittedName>
        <fullName evidence="1">Uncharacterized protein</fullName>
    </submittedName>
</protein>
<dbReference type="EMBL" id="MU971344">
    <property type="protein sequence ID" value="KAK9239749.1"/>
    <property type="molecule type" value="Genomic_DNA"/>
</dbReference>